<feature type="compositionally biased region" description="Basic and acidic residues" evidence="1">
    <location>
        <begin position="399"/>
        <end position="408"/>
    </location>
</feature>
<dbReference type="Proteomes" id="UP001314205">
    <property type="component" value="Unassembled WGS sequence"/>
</dbReference>
<evidence type="ECO:0000313" key="2">
    <source>
        <dbReference type="EMBL" id="CAK1594675.1"/>
    </source>
</evidence>
<sequence>MTSHRIEDAHIEELNKLLLNSGVTCIRSTLESEESSVSTEETEKNVQIKEEEEEAVEVVIEEETTPIPEEIEEEMPEIFPTPSLRKVLPEKIRNIERQNQIHVLPEEFKTDIDPQRIPKIASTPAQKYIDELAELTGCSCYKNSLSEFWFLDTLANLLRRAQEDQMDKPTQAILILWFCEWMKEMQHFDAADRQRMLRRFKDNMLSAARYVAKENKLPTPVDIGVTYKSEDGGDVSRPPPLPVESKHLVTFEGTGFECSLHDLTKMIHYIYDLFSTDYQYDLIRSVFTFTPEYQLIDTPHQIRNPKRLYTPLKVKPKDVSKKEQKTSRGKNKEVDTKEYLHLLQLQSDIEREKEEQEEKEREEWNRRNHVLPLAFAVNEEFFDKYWPPPTSETVPESEPEARGKGKKK</sequence>
<accession>A0AAV1LI98</accession>
<keyword evidence="3" id="KW-1185">Reference proteome</keyword>
<comment type="caution">
    <text evidence="2">The sequence shown here is derived from an EMBL/GenBank/DDBJ whole genome shotgun (WGS) entry which is preliminary data.</text>
</comment>
<dbReference type="AlphaFoldDB" id="A0AAV1LI98"/>
<evidence type="ECO:0000313" key="3">
    <source>
        <dbReference type="Proteomes" id="UP001314205"/>
    </source>
</evidence>
<evidence type="ECO:0000256" key="1">
    <source>
        <dbReference type="SAM" id="MobiDB-lite"/>
    </source>
</evidence>
<protein>
    <submittedName>
        <fullName evidence="2">Uncharacterized protein</fullName>
    </submittedName>
</protein>
<dbReference type="EMBL" id="CAVLGL010000090">
    <property type="protein sequence ID" value="CAK1594675.1"/>
    <property type="molecule type" value="Genomic_DNA"/>
</dbReference>
<feature type="region of interest" description="Disordered" evidence="1">
    <location>
        <begin position="386"/>
        <end position="408"/>
    </location>
</feature>
<feature type="compositionally biased region" description="Basic and acidic residues" evidence="1">
    <location>
        <begin position="315"/>
        <end position="333"/>
    </location>
</feature>
<organism evidence="2 3">
    <name type="scientific">Parnassius mnemosyne</name>
    <name type="common">clouded apollo</name>
    <dbReference type="NCBI Taxonomy" id="213953"/>
    <lineage>
        <taxon>Eukaryota</taxon>
        <taxon>Metazoa</taxon>
        <taxon>Ecdysozoa</taxon>
        <taxon>Arthropoda</taxon>
        <taxon>Hexapoda</taxon>
        <taxon>Insecta</taxon>
        <taxon>Pterygota</taxon>
        <taxon>Neoptera</taxon>
        <taxon>Endopterygota</taxon>
        <taxon>Lepidoptera</taxon>
        <taxon>Glossata</taxon>
        <taxon>Ditrysia</taxon>
        <taxon>Papilionoidea</taxon>
        <taxon>Papilionidae</taxon>
        <taxon>Parnassiinae</taxon>
        <taxon>Parnassini</taxon>
        <taxon>Parnassius</taxon>
        <taxon>Driopa</taxon>
    </lineage>
</organism>
<feature type="region of interest" description="Disordered" evidence="1">
    <location>
        <begin position="306"/>
        <end position="333"/>
    </location>
</feature>
<name>A0AAV1LI98_9NEOP</name>
<gene>
    <name evidence="2" type="ORF">PARMNEM_LOCUS14272</name>
</gene>
<reference evidence="2 3" key="1">
    <citation type="submission" date="2023-11" db="EMBL/GenBank/DDBJ databases">
        <authorList>
            <person name="Hedman E."/>
            <person name="Englund M."/>
            <person name="Stromberg M."/>
            <person name="Nyberg Akerstrom W."/>
            <person name="Nylinder S."/>
            <person name="Jareborg N."/>
            <person name="Kallberg Y."/>
            <person name="Kronander E."/>
        </authorList>
    </citation>
    <scope>NUCLEOTIDE SEQUENCE [LARGE SCALE GENOMIC DNA]</scope>
</reference>
<proteinExistence type="predicted"/>